<accession>K1QBN2</accession>
<dbReference type="EMBL" id="JH815890">
    <property type="protein sequence ID" value="EKC31363.1"/>
    <property type="molecule type" value="Genomic_DNA"/>
</dbReference>
<dbReference type="SUPFAM" id="SSF52540">
    <property type="entry name" value="P-loop containing nucleoside triphosphate hydrolases"/>
    <property type="match status" value="1"/>
</dbReference>
<dbReference type="Pfam" id="PF05049">
    <property type="entry name" value="IIGP"/>
    <property type="match status" value="1"/>
</dbReference>
<dbReference type="InterPro" id="IPR007743">
    <property type="entry name" value="Immunity-related_GTPase-like"/>
</dbReference>
<dbReference type="InterPro" id="IPR027417">
    <property type="entry name" value="P-loop_NTPase"/>
</dbReference>
<gene>
    <name evidence="1" type="ORF">CGI_10019222</name>
</gene>
<name>K1QBN2_MAGGI</name>
<dbReference type="InParanoid" id="K1QBN2"/>
<sequence>MAKKSMENSKSTLQFHIKLLQDTVQKQQNKTLTIAVIGQCGCGKSSFINTAMAVFSGEYHERALVGNFEEEGEHMTRRLTRYSKEKYLKNKDALNQCYPTILDMTGFQNTDDEAVRKTLKMIFEGRIRDGTKLNVEGQSRRNDNETNTKVDRIIFIASATSENLPEELIKSVRFLALEGSRDERFAKLGTYLKETLNNTHQHFEKETKKVRSKVNIEIDSVNYRLQDNSKSTKQRTRVLSDMKYACVSKINHK</sequence>
<proteinExistence type="predicted"/>
<dbReference type="GO" id="GO:0005525">
    <property type="term" value="F:GTP binding"/>
    <property type="evidence" value="ECO:0007669"/>
    <property type="project" value="InterPro"/>
</dbReference>
<reference evidence="1" key="1">
    <citation type="journal article" date="2012" name="Nature">
        <title>The oyster genome reveals stress adaptation and complexity of shell formation.</title>
        <authorList>
            <person name="Zhang G."/>
            <person name="Fang X."/>
            <person name="Guo X."/>
            <person name="Li L."/>
            <person name="Luo R."/>
            <person name="Xu F."/>
            <person name="Yang P."/>
            <person name="Zhang L."/>
            <person name="Wang X."/>
            <person name="Qi H."/>
            <person name="Xiong Z."/>
            <person name="Que H."/>
            <person name="Xie Y."/>
            <person name="Holland P.W."/>
            <person name="Paps J."/>
            <person name="Zhu Y."/>
            <person name="Wu F."/>
            <person name="Chen Y."/>
            <person name="Wang J."/>
            <person name="Peng C."/>
            <person name="Meng J."/>
            <person name="Yang L."/>
            <person name="Liu J."/>
            <person name="Wen B."/>
            <person name="Zhang N."/>
            <person name="Huang Z."/>
            <person name="Zhu Q."/>
            <person name="Feng Y."/>
            <person name="Mount A."/>
            <person name="Hedgecock D."/>
            <person name="Xu Z."/>
            <person name="Liu Y."/>
            <person name="Domazet-Loso T."/>
            <person name="Du Y."/>
            <person name="Sun X."/>
            <person name="Zhang S."/>
            <person name="Liu B."/>
            <person name="Cheng P."/>
            <person name="Jiang X."/>
            <person name="Li J."/>
            <person name="Fan D."/>
            <person name="Wang W."/>
            <person name="Fu W."/>
            <person name="Wang T."/>
            <person name="Wang B."/>
            <person name="Zhang J."/>
            <person name="Peng Z."/>
            <person name="Li Y."/>
            <person name="Li N."/>
            <person name="Wang J."/>
            <person name="Chen M."/>
            <person name="He Y."/>
            <person name="Tan F."/>
            <person name="Song X."/>
            <person name="Zheng Q."/>
            <person name="Huang R."/>
            <person name="Yang H."/>
            <person name="Du X."/>
            <person name="Chen L."/>
            <person name="Yang M."/>
            <person name="Gaffney P.M."/>
            <person name="Wang S."/>
            <person name="Luo L."/>
            <person name="She Z."/>
            <person name="Ming Y."/>
            <person name="Huang W."/>
            <person name="Zhang S."/>
            <person name="Huang B."/>
            <person name="Zhang Y."/>
            <person name="Qu T."/>
            <person name="Ni P."/>
            <person name="Miao G."/>
            <person name="Wang J."/>
            <person name="Wang Q."/>
            <person name="Steinberg C.E."/>
            <person name="Wang H."/>
            <person name="Li N."/>
            <person name="Qian L."/>
            <person name="Zhang G."/>
            <person name="Li Y."/>
            <person name="Yang H."/>
            <person name="Liu X."/>
            <person name="Wang J."/>
            <person name="Yin Y."/>
            <person name="Wang J."/>
        </authorList>
    </citation>
    <scope>NUCLEOTIDE SEQUENCE [LARGE SCALE GENOMIC DNA]</scope>
    <source>
        <strain evidence="1">05x7-T-G4-1.051#20</strain>
    </source>
</reference>
<dbReference type="GO" id="GO:0016020">
    <property type="term" value="C:membrane"/>
    <property type="evidence" value="ECO:0007669"/>
    <property type="project" value="InterPro"/>
</dbReference>
<dbReference type="Gene3D" id="3.40.50.300">
    <property type="entry name" value="P-loop containing nucleotide triphosphate hydrolases"/>
    <property type="match status" value="1"/>
</dbReference>
<dbReference type="AlphaFoldDB" id="K1QBN2"/>
<evidence type="ECO:0000313" key="1">
    <source>
        <dbReference type="EMBL" id="EKC31363.1"/>
    </source>
</evidence>
<protein>
    <recommendedName>
        <fullName evidence="2">G domain-containing protein</fullName>
    </recommendedName>
</protein>
<organism evidence="1">
    <name type="scientific">Magallana gigas</name>
    <name type="common">Pacific oyster</name>
    <name type="synonym">Crassostrea gigas</name>
    <dbReference type="NCBI Taxonomy" id="29159"/>
    <lineage>
        <taxon>Eukaryota</taxon>
        <taxon>Metazoa</taxon>
        <taxon>Spiralia</taxon>
        <taxon>Lophotrochozoa</taxon>
        <taxon>Mollusca</taxon>
        <taxon>Bivalvia</taxon>
        <taxon>Autobranchia</taxon>
        <taxon>Pteriomorphia</taxon>
        <taxon>Ostreida</taxon>
        <taxon>Ostreoidea</taxon>
        <taxon>Ostreidae</taxon>
        <taxon>Magallana</taxon>
    </lineage>
</organism>
<dbReference type="HOGENOM" id="CLU_1099415_0_0_1"/>
<evidence type="ECO:0008006" key="2">
    <source>
        <dbReference type="Google" id="ProtNLM"/>
    </source>
</evidence>